<dbReference type="InterPro" id="IPR045851">
    <property type="entry name" value="AMP-bd_C_sf"/>
</dbReference>
<dbReference type="GO" id="GO:0009306">
    <property type="term" value="P:protein secretion"/>
    <property type="evidence" value="ECO:0007669"/>
    <property type="project" value="InterPro"/>
</dbReference>
<dbReference type="GO" id="GO:0009279">
    <property type="term" value="C:cell outer membrane"/>
    <property type="evidence" value="ECO:0007669"/>
    <property type="project" value="UniProtKB-SubCell"/>
</dbReference>
<evidence type="ECO:0000256" key="10">
    <source>
        <dbReference type="RuleBase" id="RU364102"/>
    </source>
</evidence>
<evidence type="ECO:0000256" key="9">
    <source>
        <dbReference type="ARBA" id="ARBA00023288"/>
    </source>
</evidence>
<proteinExistence type="inferred from homology"/>
<evidence type="ECO:0000256" key="7">
    <source>
        <dbReference type="ARBA" id="ARBA00023139"/>
    </source>
</evidence>
<evidence type="ECO:0000256" key="5">
    <source>
        <dbReference type="ARBA" id="ARBA00022927"/>
    </source>
</evidence>
<feature type="transmembrane region" description="Helical" evidence="10">
    <location>
        <begin position="213"/>
        <end position="233"/>
    </location>
</feature>
<dbReference type="EMBL" id="AP008232">
    <property type="protein sequence ID" value="BAE75351.1"/>
    <property type="molecule type" value="Genomic_DNA"/>
</dbReference>
<dbReference type="AlphaFoldDB" id="Q2NR74"/>
<dbReference type="InterPro" id="IPR003282">
    <property type="entry name" value="T3SS_SctJ"/>
</dbReference>
<dbReference type="PANTHER" id="PTHR30046:SF3">
    <property type="entry name" value="SECRETION SYSTEM APPARATUS LIPOPROTEIN SSAJ"/>
    <property type="match status" value="1"/>
</dbReference>
<sequence>MSSSRRLACGAMMIAMLSACKEEPLLKGLDQVQANEVITTLQRNNIAAEKADHGKSGYSVAINKVDLPAAVDLLRTYQVPSPPRMEIAQMFPGDSLVSSPRAEKARLYSAIEQRLEQSLQVLEGVVNARVHVSYDIDAGENGRAPRPVHLSALVSYEPDSDPALLIGDVKRFLKNSFAEVAYEHISVVLSRRPAPQHSPPVRHLPPAAASLSGWRLGAIVAGLALLLSVGLWWRKKRAAPLPARAISDECRAP</sequence>
<dbReference type="EMBL" id="LN854557">
    <property type="protein sequence ID" value="CRL46376.1"/>
    <property type="molecule type" value="Genomic_DNA"/>
</dbReference>
<dbReference type="PANTHER" id="PTHR30046">
    <property type="entry name" value="FLAGELLAR M-RING PROTEIN"/>
    <property type="match status" value="1"/>
</dbReference>
<reference evidence="13 15" key="2">
    <citation type="submission" date="2015-05" db="EMBL/GenBank/DDBJ databases">
        <authorList>
            <person name="Goodhead I."/>
        </authorList>
    </citation>
    <scope>NUCLEOTIDE SEQUENCE [LARGE SCALE GENOMIC DNA]</scope>
    <source>
        <strain evidence="13">B4</strain>
        <strain evidence="15">morsitans</strain>
    </source>
</reference>
<keyword evidence="10" id="KW-0812">Transmembrane</keyword>
<evidence type="ECO:0000256" key="1">
    <source>
        <dbReference type="ARBA" id="ARBA00004459"/>
    </source>
</evidence>
<dbReference type="KEGG" id="sgl:SG2076"/>
<comment type="similarity">
    <text evidence="2 10">Belongs to the YscJ lipoprotein family.</text>
</comment>
<keyword evidence="4 10" id="KW-0732">Signal</keyword>
<dbReference type="eggNOG" id="COG4669">
    <property type="taxonomic scope" value="Bacteria"/>
</dbReference>
<dbReference type="NCBIfam" id="TIGR02544">
    <property type="entry name" value="III_secr_YscJ"/>
    <property type="match status" value="1"/>
</dbReference>
<feature type="domain" description="Flagellar M-ring N-terminal" evidence="11">
    <location>
        <begin position="20"/>
        <end position="133"/>
    </location>
</feature>
<reference evidence="12 14" key="1">
    <citation type="journal article" date="2006" name="Genome Res.">
        <title>Massive genome erosion and functional adaptations provide insights into the symbiotic lifestyle of Sodalis glossinidius in the tsetse host.</title>
        <authorList>
            <person name="Toh H."/>
            <person name="Weiss B.L."/>
            <person name="Perkin S.A.H."/>
            <person name="Yamashita A."/>
            <person name="Oshima K."/>
            <person name="Hattori M."/>
            <person name="Aksoy S."/>
        </authorList>
    </citation>
    <scope>NUCLEOTIDE SEQUENCE [LARGE SCALE GENOMIC DNA]</scope>
    <source>
        <strain evidence="14">morsitans</strain>
        <strain evidence="12">Morsitans</strain>
    </source>
</reference>
<protein>
    <recommendedName>
        <fullName evidence="10">Lipoprotein</fullName>
    </recommendedName>
</protein>
<comment type="subcellular location">
    <subcellularLocation>
        <location evidence="1">Cell outer membrane</location>
        <topology evidence="1">Lipid-anchor</topology>
    </subcellularLocation>
</comment>
<dbReference type="Gene3D" id="3.30.70.1530">
    <property type="entry name" value="Hypothetical protein rpa1041"/>
    <property type="match status" value="1"/>
</dbReference>
<evidence type="ECO:0000313" key="13">
    <source>
        <dbReference type="EMBL" id="CRL46376.1"/>
    </source>
</evidence>
<accession>Q2NR74</accession>
<dbReference type="Gene3D" id="3.30.300.30">
    <property type="match status" value="1"/>
</dbReference>
<evidence type="ECO:0000256" key="4">
    <source>
        <dbReference type="ARBA" id="ARBA00022729"/>
    </source>
</evidence>
<evidence type="ECO:0000256" key="6">
    <source>
        <dbReference type="ARBA" id="ARBA00023136"/>
    </source>
</evidence>
<dbReference type="NCBIfam" id="NF011852">
    <property type="entry name" value="PRK15324.1"/>
    <property type="match status" value="1"/>
</dbReference>
<dbReference type="Proteomes" id="UP000001932">
    <property type="component" value="Chromosome"/>
</dbReference>
<keyword evidence="3" id="KW-0813">Transport</keyword>
<dbReference type="RefSeq" id="WP_011411888.1">
    <property type="nucleotide sequence ID" value="NC_007712.1"/>
</dbReference>
<evidence type="ECO:0000313" key="15">
    <source>
        <dbReference type="Proteomes" id="UP000245838"/>
    </source>
</evidence>
<name>Q2NR74_SODGM</name>
<dbReference type="PROSITE" id="PS51257">
    <property type="entry name" value="PROKAR_LIPOPROTEIN"/>
    <property type="match status" value="1"/>
</dbReference>
<gene>
    <name evidence="13" type="primary">prgK_2</name>
    <name evidence="12" type="ordered locus">SG2076</name>
    <name evidence="13" type="ORF">SGGMMB4_04955</name>
</gene>
<organism evidence="12 14">
    <name type="scientific">Sodalis glossinidius (strain morsitans)</name>
    <dbReference type="NCBI Taxonomy" id="343509"/>
    <lineage>
        <taxon>Bacteria</taxon>
        <taxon>Pseudomonadati</taxon>
        <taxon>Pseudomonadota</taxon>
        <taxon>Gammaproteobacteria</taxon>
        <taxon>Enterobacterales</taxon>
        <taxon>Bruguierivoracaceae</taxon>
        <taxon>Sodalis</taxon>
    </lineage>
</organism>
<evidence type="ECO:0000256" key="3">
    <source>
        <dbReference type="ARBA" id="ARBA00022448"/>
    </source>
</evidence>
<evidence type="ECO:0000259" key="11">
    <source>
        <dbReference type="Pfam" id="PF01514"/>
    </source>
</evidence>
<keyword evidence="5" id="KW-0653">Protein transport</keyword>
<keyword evidence="6 10" id="KW-0472">Membrane</keyword>
<dbReference type="Pfam" id="PF01514">
    <property type="entry name" value="YscJ_FliF"/>
    <property type="match status" value="1"/>
</dbReference>
<evidence type="ECO:0000313" key="14">
    <source>
        <dbReference type="Proteomes" id="UP000001932"/>
    </source>
</evidence>
<dbReference type="Proteomes" id="UP000245838">
    <property type="component" value="Chromosome sggmmb4_Chromosome"/>
</dbReference>
<evidence type="ECO:0000256" key="8">
    <source>
        <dbReference type="ARBA" id="ARBA00023237"/>
    </source>
</evidence>
<dbReference type="PRINTS" id="PR01338">
    <property type="entry name" value="TYPE3OMKPROT"/>
</dbReference>
<dbReference type="HOGENOM" id="CLU_073268_2_0_6"/>
<dbReference type="BioCyc" id="SGLO343509:SGP1_RS19090-MONOMER"/>
<evidence type="ECO:0000313" key="12">
    <source>
        <dbReference type="EMBL" id="BAE75351.1"/>
    </source>
</evidence>
<keyword evidence="7 10" id="KW-0564">Palmitate</keyword>
<keyword evidence="9 10" id="KW-0449">Lipoprotein</keyword>
<dbReference type="STRING" id="343509.SG2076"/>
<keyword evidence="8 10" id="KW-0998">Cell outer membrane</keyword>
<keyword evidence="10" id="KW-1133">Transmembrane helix</keyword>
<dbReference type="InterPro" id="IPR006182">
    <property type="entry name" value="FliF_N_dom"/>
</dbReference>
<dbReference type="InterPro" id="IPR043427">
    <property type="entry name" value="YscJ/FliF"/>
</dbReference>
<evidence type="ECO:0000256" key="2">
    <source>
        <dbReference type="ARBA" id="ARBA00009509"/>
    </source>
</evidence>
<keyword evidence="14" id="KW-1185">Reference proteome</keyword>